<dbReference type="Proteomes" id="UP000218209">
    <property type="component" value="Unassembled WGS sequence"/>
</dbReference>
<organism evidence="1 2">
    <name type="scientific">Porphyra umbilicalis</name>
    <name type="common">Purple laver</name>
    <name type="synonym">Red alga</name>
    <dbReference type="NCBI Taxonomy" id="2786"/>
    <lineage>
        <taxon>Eukaryota</taxon>
        <taxon>Rhodophyta</taxon>
        <taxon>Bangiophyceae</taxon>
        <taxon>Bangiales</taxon>
        <taxon>Bangiaceae</taxon>
        <taxon>Porphyra</taxon>
    </lineage>
</organism>
<gene>
    <name evidence="1" type="ORF">BU14_0523s0008</name>
</gene>
<protein>
    <submittedName>
        <fullName evidence="1">Uncharacterized protein</fullName>
    </submittedName>
</protein>
<accession>A0A1X6NSF2</accession>
<evidence type="ECO:0000313" key="2">
    <source>
        <dbReference type="Proteomes" id="UP000218209"/>
    </source>
</evidence>
<reference evidence="1 2" key="1">
    <citation type="submission" date="2017-03" db="EMBL/GenBank/DDBJ databases">
        <title>WGS assembly of Porphyra umbilicalis.</title>
        <authorList>
            <person name="Brawley S.H."/>
            <person name="Blouin N.A."/>
            <person name="Ficko-Blean E."/>
            <person name="Wheeler G.L."/>
            <person name="Lohr M."/>
            <person name="Goodson H.V."/>
            <person name="Jenkins J.W."/>
            <person name="Blaby-Haas C.E."/>
            <person name="Helliwell K.E."/>
            <person name="Chan C."/>
            <person name="Marriage T."/>
            <person name="Bhattacharya D."/>
            <person name="Klein A.S."/>
            <person name="Badis Y."/>
            <person name="Brodie J."/>
            <person name="Cao Y."/>
            <person name="Collen J."/>
            <person name="Dittami S.M."/>
            <person name="Gachon C.M."/>
            <person name="Green B.R."/>
            <person name="Karpowicz S."/>
            <person name="Kim J.W."/>
            <person name="Kudahl U."/>
            <person name="Lin S."/>
            <person name="Michel G."/>
            <person name="Mittag M."/>
            <person name="Olson B.J."/>
            <person name="Pangilinan J."/>
            <person name="Peng Y."/>
            <person name="Qiu H."/>
            <person name="Shu S."/>
            <person name="Singer J.T."/>
            <person name="Smith A.G."/>
            <person name="Sprecher B.N."/>
            <person name="Wagner V."/>
            <person name="Wang W."/>
            <person name="Wang Z.-Y."/>
            <person name="Yan J."/>
            <person name="Yarish C."/>
            <person name="Zoeuner-Riek S."/>
            <person name="Zhuang Y."/>
            <person name="Zou Y."/>
            <person name="Lindquist E.A."/>
            <person name="Grimwood J."/>
            <person name="Barry K."/>
            <person name="Rokhsar D.S."/>
            <person name="Schmutz J."/>
            <person name="Stiller J.W."/>
            <person name="Grossman A.R."/>
            <person name="Prochnik S.E."/>
        </authorList>
    </citation>
    <scope>NUCLEOTIDE SEQUENCE [LARGE SCALE GENOMIC DNA]</scope>
    <source>
        <strain evidence="1">4086291</strain>
    </source>
</reference>
<dbReference type="EMBL" id="KV919126">
    <property type="protein sequence ID" value="OSX71541.1"/>
    <property type="molecule type" value="Genomic_DNA"/>
</dbReference>
<keyword evidence="2" id="KW-1185">Reference proteome</keyword>
<sequence>SNTGAVHLLLLAKDGSIKREVTLTPGSGGVPKSYKTPKSWAGLLAFGGVSSGLLKTLAVGTIGSDRLVYLYLGSKGTVERIRSAVAPLPLNTLDSLALEEGAFASSLTTAGASGDVLQIFSFLF</sequence>
<feature type="non-terminal residue" evidence="1">
    <location>
        <position position="1"/>
    </location>
</feature>
<name>A0A1X6NSF2_PORUM</name>
<evidence type="ECO:0000313" key="1">
    <source>
        <dbReference type="EMBL" id="OSX71541.1"/>
    </source>
</evidence>
<proteinExistence type="predicted"/>
<dbReference type="AlphaFoldDB" id="A0A1X6NSF2"/>